<reference evidence="4 5" key="1">
    <citation type="submission" date="2013-09" db="EMBL/GenBank/DDBJ databases">
        <title>Genome sequencing of Arenimonas oryziterrae.</title>
        <authorList>
            <person name="Chen F."/>
            <person name="Wang G."/>
        </authorList>
    </citation>
    <scope>NUCLEOTIDE SEQUENCE [LARGE SCALE GENOMIC DNA]</scope>
    <source>
        <strain evidence="4 5">YC6267</strain>
    </source>
</reference>
<dbReference type="RefSeq" id="WP_022968379.1">
    <property type="nucleotide sequence ID" value="NZ_ATVD01000001.1"/>
</dbReference>
<dbReference type="GO" id="GO:0008758">
    <property type="term" value="F:UDP-2,3-diacylglucosamine hydrolase activity"/>
    <property type="evidence" value="ECO:0007669"/>
    <property type="project" value="TreeGrafter"/>
</dbReference>
<feature type="domain" description="Calcineurin-like phosphoesterase" evidence="3">
    <location>
        <begin position="54"/>
        <end position="221"/>
    </location>
</feature>
<keyword evidence="2" id="KW-0378">Hydrolase</keyword>
<name>A0A091AY11_9GAMM</name>
<dbReference type="GO" id="GO:0009245">
    <property type="term" value="P:lipid A biosynthetic process"/>
    <property type="evidence" value="ECO:0007669"/>
    <property type="project" value="TreeGrafter"/>
</dbReference>
<dbReference type="EMBL" id="AVCI01000005">
    <property type="protein sequence ID" value="KFN43514.1"/>
    <property type="molecule type" value="Genomic_DNA"/>
</dbReference>
<dbReference type="InterPro" id="IPR051158">
    <property type="entry name" value="Metallophosphoesterase_sf"/>
</dbReference>
<dbReference type="Gene3D" id="3.60.21.10">
    <property type="match status" value="1"/>
</dbReference>
<evidence type="ECO:0000313" key="5">
    <source>
        <dbReference type="Proteomes" id="UP000029385"/>
    </source>
</evidence>
<dbReference type="AlphaFoldDB" id="A0A091AY11"/>
<organism evidence="4 5">
    <name type="scientific">Arenimonas oryziterrae DSM 21050 = YC6267</name>
    <dbReference type="NCBI Taxonomy" id="1121015"/>
    <lineage>
        <taxon>Bacteria</taxon>
        <taxon>Pseudomonadati</taxon>
        <taxon>Pseudomonadota</taxon>
        <taxon>Gammaproteobacteria</taxon>
        <taxon>Lysobacterales</taxon>
        <taxon>Lysobacteraceae</taxon>
        <taxon>Arenimonas</taxon>
    </lineage>
</organism>
<dbReference type="GO" id="GO:0016020">
    <property type="term" value="C:membrane"/>
    <property type="evidence" value="ECO:0007669"/>
    <property type="project" value="GOC"/>
</dbReference>
<evidence type="ECO:0000259" key="3">
    <source>
        <dbReference type="Pfam" id="PF00149"/>
    </source>
</evidence>
<dbReference type="InterPro" id="IPR029052">
    <property type="entry name" value="Metallo-depent_PP-like"/>
</dbReference>
<dbReference type="Proteomes" id="UP000029385">
    <property type="component" value="Unassembled WGS sequence"/>
</dbReference>
<dbReference type="SUPFAM" id="SSF56300">
    <property type="entry name" value="Metallo-dependent phosphatases"/>
    <property type="match status" value="1"/>
</dbReference>
<evidence type="ECO:0000313" key="4">
    <source>
        <dbReference type="EMBL" id="KFN43514.1"/>
    </source>
</evidence>
<dbReference type="InterPro" id="IPR004843">
    <property type="entry name" value="Calcineurin-like_PHP"/>
</dbReference>
<comment type="caution">
    <text evidence="4">The sequence shown here is derived from an EMBL/GenBank/DDBJ whole genome shotgun (WGS) entry which is preliminary data.</text>
</comment>
<sequence length="295" mass="31312">MKWPGPRGRRWILAATWAVLASLALWAFAYEPSRLTTRTQALAIPRWPPACSGLRVAVASDLHVGSPYYGLEKLDRVVATIQSLKPDLVLLPGDFVVDGVLGGHFVPPETLATHLQPLAKSVPVYAVLGNHDWWLDAVRVRGALEAAGIPVLEDRSVPLAIGECRFALAGISDATEGLHDIGQALAGIAPDRAVLAMTHNPDIFPYAPARISLLVAGHTHGGQVVLPGLGRPVVPSAYGQRYAIGHVVEQGRHLFVTPGLGTSILPVRFGVPPEISLLILSAGNESVETTVPVSP</sequence>
<dbReference type="Pfam" id="PF00149">
    <property type="entry name" value="Metallophos"/>
    <property type="match status" value="1"/>
</dbReference>
<dbReference type="GO" id="GO:0046872">
    <property type="term" value="F:metal ion binding"/>
    <property type="evidence" value="ECO:0007669"/>
    <property type="project" value="UniProtKB-KW"/>
</dbReference>
<evidence type="ECO:0000256" key="2">
    <source>
        <dbReference type="ARBA" id="ARBA00022801"/>
    </source>
</evidence>
<gene>
    <name evidence="4" type="ORF">N789_09575</name>
</gene>
<dbReference type="OrthoDB" id="9780884at2"/>
<dbReference type="CDD" id="cd07385">
    <property type="entry name" value="MPP_YkuE_C"/>
    <property type="match status" value="1"/>
</dbReference>
<evidence type="ECO:0000256" key="1">
    <source>
        <dbReference type="ARBA" id="ARBA00022723"/>
    </source>
</evidence>
<dbReference type="PATRIC" id="fig|1121015.4.peg.1403"/>
<dbReference type="eggNOG" id="COG1408">
    <property type="taxonomic scope" value="Bacteria"/>
</dbReference>
<keyword evidence="5" id="KW-1185">Reference proteome</keyword>
<proteinExistence type="predicted"/>
<dbReference type="STRING" id="1121015.GCA_000420545_00727"/>
<dbReference type="PANTHER" id="PTHR31302">
    <property type="entry name" value="TRANSMEMBRANE PROTEIN WITH METALLOPHOSPHOESTERASE DOMAIN-RELATED"/>
    <property type="match status" value="1"/>
</dbReference>
<protein>
    <recommendedName>
        <fullName evidence="3">Calcineurin-like phosphoesterase domain-containing protein</fullName>
    </recommendedName>
</protein>
<accession>A0A091AY11</accession>
<dbReference type="PANTHER" id="PTHR31302:SF31">
    <property type="entry name" value="PHOSPHODIESTERASE YAEI"/>
    <property type="match status" value="1"/>
</dbReference>
<keyword evidence="1" id="KW-0479">Metal-binding</keyword>